<sequence>MLRACHESSMFKILEEFDNPTPEPLGYQDLLCNPSITTDERRNQSMRSKLARIKAMRTFLLILGNIYSFAAKANMLSDILVKGTSATHMNIGKSEDQEFCLFQCMRGAQLWNPQEPNAFEE</sequence>
<protein>
    <submittedName>
        <fullName evidence="2">DDE_Tnp_1_7 domain-containing protein</fullName>
    </submittedName>
</protein>
<reference evidence="2" key="1">
    <citation type="submission" date="2016-11" db="UniProtKB">
        <authorList>
            <consortium name="WormBaseParasite"/>
        </authorList>
    </citation>
    <scope>IDENTIFICATION</scope>
</reference>
<evidence type="ECO:0000313" key="1">
    <source>
        <dbReference type="Proteomes" id="UP000095287"/>
    </source>
</evidence>
<evidence type="ECO:0000313" key="2">
    <source>
        <dbReference type="WBParaSite" id="L893_g31010.t1"/>
    </source>
</evidence>
<name>A0A1I7ZYF7_9BILA</name>
<organism evidence="1 2">
    <name type="scientific">Steinernema glaseri</name>
    <dbReference type="NCBI Taxonomy" id="37863"/>
    <lineage>
        <taxon>Eukaryota</taxon>
        <taxon>Metazoa</taxon>
        <taxon>Ecdysozoa</taxon>
        <taxon>Nematoda</taxon>
        <taxon>Chromadorea</taxon>
        <taxon>Rhabditida</taxon>
        <taxon>Tylenchina</taxon>
        <taxon>Panagrolaimomorpha</taxon>
        <taxon>Strongyloidoidea</taxon>
        <taxon>Steinernematidae</taxon>
        <taxon>Steinernema</taxon>
    </lineage>
</organism>
<accession>A0A1I7ZYF7</accession>
<dbReference type="AlphaFoldDB" id="A0A1I7ZYF7"/>
<keyword evidence="1" id="KW-1185">Reference proteome</keyword>
<dbReference type="WBParaSite" id="L893_g31010.t1">
    <property type="protein sequence ID" value="L893_g31010.t1"/>
    <property type="gene ID" value="L893_g31010"/>
</dbReference>
<dbReference type="Proteomes" id="UP000095287">
    <property type="component" value="Unplaced"/>
</dbReference>
<proteinExistence type="predicted"/>